<name>A0A2Z7A3E3_9LAMI</name>
<dbReference type="Proteomes" id="UP000250235">
    <property type="component" value="Unassembled WGS sequence"/>
</dbReference>
<sequence>MFLRILEPPDFALTPIVMIKRLSLAYIALVLLSYTADLSIGGASPDTSPTPFDKCSLVVGIRTCSPISDVRRPRGPRRSSSSSAELFGYISID</sequence>
<dbReference type="AlphaFoldDB" id="A0A2Z7A3E3"/>
<evidence type="ECO:0000256" key="1">
    <source>
        <dbReference type="SAM" id="MobiDB-lite"/>
    </source>
</evidence>
<reference evidence="2 3" key="1">
    <citation type="journal article" date="2015" name="Proc. Natl. Acad. Sci. U.S.A.">
        <title>The resurrection genome of Boea hygrometrica: A blueprint for survival of dehydration.</title>
        <authorList>
            <person name="Xiao L."/>
            <person name="Yang G."/>
            <person name="Zhang L."/>
            <person name="Yang X."/>
            <person name="Zhao S."/>
            <person name="Ji Z."/>
            <person name="Zhou Q."/>
            <person name="Hu M."/>
            <person name="Wang Y."/>
            <person name="Chen M."/>
            <person name="Xu Y."/>
            <person name="Jin H."/>
            <person name="Xiao X."/>
            <person name="Hu G."/>
            <person name="Bao F."/>
            <person name="Hu Y."/>
            <person name="Wan P."/>
            <person name="Li L."/>
            <person name="Deng X."/>
            <person name="Kuang T."/>
            <person name="Xiang C."/>
            <person name="Zhu J.K."/>
            <person name="Oliver M.J."/>
            <person name="He Y."/>
        </authorList>
    </citation>
    <scope>NUCLEOTIDE SEQUENCE [LARGE SCALE GENOMIC DNA]</scope>
    <source>
        <strain evidence="3">cv. XS01</strain>
    </source>
</reference>
<keyword evidence="3" id="KW-1185">Reference proteome</keyword>
<proteinExistence type="predicted"/>
<feature type="region of interest" description="Disordered" evidence="1">
    <location>
        <begin position="70"/>
        <end position="93"/>
    </location>
</feature>
<evidence type="ECO:0000313" key="3">
    <source>
        <dbReference type="Proteomes" id="UP000250235"/>
    </source>
</evidence>
<accession>A0A2Z7A3E3</accession>
<gene>
    <name evidence="2" type="ORF">F511_25906</name>
</gene>
<protein>
    <submittedName>
        <fullName evidence="2">Uncharacterized protein</fullName>
    </submittedName>
</protein>
<evidence type="ECO:0000313" key="2">
    <source>
        <dbReference type="EMBL" id="KZV16074.1"/>
    </source>
</evidence>
<organism evidence="2 3">
    <name type="scientific">Dorcoceras hygrometricum</name>
    <dbReference type="NCBI Taxonomy" id="472368"/>
    <lineage>
        <taxon>Eukaryota</taxon>
        <taxon>Viridiplantae</taxon>
        <taxon>Streptophyta</taxon>
        <taxon>Embryophyta</taxon>
        <taxon>Tracheophyta</taxon>
        <taxon>Spermatophyta</taxon>
        <taxon>Magnoliopsida</taxon>
        <taxon>eudicotyledons</taxon>
        <taxon>Gunneridae</taxon>
        <taxon>Pentapetalae</taxon>
        <taxon>asterids</taxon>
        <taxon>lamiids</taxon>
        <taxon>Lamiales</taxon>
        <taxon>Gesneriaceae</taxon>
        <taxon>Didymocarpoideae</taxon>
        <taxon>Trichosporeae</taxon>
        <taxon>Loxocarpinae</taxon>
        <taxon>Dorcoceras</taxon>
    </lineage>
</organism>
<dbReference type="EMBL" id="KV019585">
    <property type="protein sequence ID" value="KZV16074.1"/>
    <property type="molecule type" value="Genomic_DNA"/>
</dbReference>